<comment type="subunit">
    <text evidence="20">Homodimer; disulfide-linked. Interacts with PPP1R16B. Interacts with TSPAN8; this interaction recruits the endothelin converting enzyme ECE1 to tetraspanin-enriched microdomains and positively modulates its enzymatic activity.</text>
</comment>
<comment type="function">
    <text evidence="3">Converts big endothelin-1 to endothelin-1.</text>
</comment>
<dbReference type="OMA" id="FGWAQVW"/>
<evidence type="ECO:0000256" key="19">
    <source>
        <dbReference type="ARBA" id="ARBA00023180"/>
    </source>
</evidence>
<dbReference type="PROSITE" id="PS51885">
    <property type="entry name" value="NEPRILYSIN"/>
    <property type="match status" value="1"/>
</dbReference>
<evidence type="ECO:0000256" key="17">
    <source>
        <dbReference type="ARBA" id="ARBA00023136"/>
    </source>
</evidence>
<evidence type="ECO:0000256" key="6">
    <source>
        <dbReference type="ARBA" id="ARBA00012316"/>
    </source>
</evidence>
<evidence type="ECO:0000256" key="15">
    <source>
        <dbReference type="ARBA" id="ARBA00022989"/>
    </source>
</evidence>
<evidence type="ECO:0000313" key="23">
    <source>
        <dbReference type="Ensembl" id="ENSEBUP00000019180.1"/>
    </source>
</evidence>
<comment type="cofactor">
    <cofactor evidence="2">
        <name>Zn(2+)</name>
        <dbReference type="ChEBI" id="CHEBI:29105"/>
    </cofactor>
</comment>
<reference evidence="23" key="1">
    <citation type="submission" date="2025-05" db="UniProtKB">
        <authorList>
            <consortium name="Ensembl"/>
        </authorList>
    </citation>
    <scope>IDENTIFICATION</scope>
</reference>
<keyword evidence="11" id="KW-0479">Metal-binding</keyword>
<keyword evidence="18" id="KW-1015">Disulfide bond</keyword>
<keyword evidence="9" id="KW-0645">Protease</keyword>
<keyword evidence="8" id="KW-1003">Cell membrane</keyword>
<dbReference type="CDD" id="cd08662">
    <property type="entry name" value="M13"/>
    <property type="match status" value="1"/>
</dbReference>
<evidence type="ECO:0000256" key="8">
    <source>
        <dbReference type="ARBA" id="ARBA00022475"/>
    </source>
</evidence>
<dbReference type="GO" id="GO:0016486">
    <property type="term" value="P:peptide hormone processing"/>
    <property type="evidence" value="ECO:0007669"/>
    <property type="project" value="TreeGrafter"/>
</dbReference>
<dbReference type="PANTHER" id="PTHR11733:SF130">
    <property type="entry name" value="ENDOTHELIN-CONVERTING ENZYME 1"/>
    <property type="match status" value="1"/>
</dbReference>
<dbReference type="SUPFAM" id="SSF55486">
    <property type="entry name" value="Metalloproteases ('zincins'), catalytic domain"/>
    <property type="match status" value="1"/>
</dbReference>
<dbReference type="Pfam" id="PF05649">
    <property type="entry name" value="Peptidase_M13_N"/>
    <property type="match status" value="1"/>
</dbReference>
<evidence type="ECO:0000256" key="18">
    <source>
        <dbReference type="ARBA" id="ARBA00023157"/>
    </source>
</evidence>
<accession>A0A8C4QQZ4</accession>
<evidence type="ECO:0000256" key="9">
    <source>
        <dbReference type="ARBA" id="ARBA00022670"/>
    </source>
</evidence>
<keyword evidence="15" id="KW-1133">Transmembrane helix</keyword>
<dbReference type="Gene3D" id="1.10.1380.10">
    <property type="entry name" value="Neutral endopeptidase , domain2"/>
    <property type="match status" value="1"/>
</dbReference>
<dbReference type="GO" id="GO:0004222">
    <property type="term" value="F:metalloendopeptidase activity"/>
    <property type="evidence" value="ECO:0007669"/>
    <property type="project" value="UniProtKB-EC"/>
</dbReference>
<dbReference type="AlphaFoldDB" id="A0A8C4QQZ4"/>
<comment type="catalytic activity">
    <reaction evidence="1">
        <text>Hydrolysis of the 21-Trp-|-Val-22 bond in big endothelin to form endothelin 1.</text>
        <dbReference type="EC" id="3.4.24.71"/>
    </reaction>
</comment>
<organism evidence="23 24">
    <name type="scientific">Eptatretus burgeri</name>
    <name type="common">Inshore hagfish</name>
    <dbReference type="NCBI Taxonomy" id="7764"/>
    <lineage>
        <taxon>Eukaryota</taxon>
        <taxon>Metazoa</taxon>
        <taxon>Chordata</taxon>
        <taxon>Craniata</taxon>
        <taxon>Vertebrata</taxon>
        <taxon>Cyclostomata</taxon>
        <taxon>Myxini</taxon>
        <taxon>Myxiniformes</taxon>
        <taxon>Myxinidae</taxon>
        <taxon>Eptatretinae</taxon>
        <taxon>Eptatretus</taxon>
    </lineage>
</organism>
<evidence type="ECO:0000256" key="7">
    <source>
        <dbReference type="ARBA" id="ARBA00018448"/>
    </source>
</evidence>
<dbReference type="InterPro" id="IPR024079">
    <property type="entry name" value="MetalloPept_cat_dom_sf"/>
</dbReference>
<protein>
    <recommendedName>
        <fullName evidence="7">Endothelin-converting enzyme 1</fullName>
        <ecNumber evidence="6">3.4.24.71</ecNumber>
    </recommendedName>
</protein>
<evidence type="ECO:0000256" key="10">
    <source>
        <dbReference type="ARBA" id="ARBA00022692"/>
    </source>
</evidence>
<dbReference type="EC" id="3.4.24.71" evidence="6"/>
<evidence type="ECO:0000256" key="5">
    <source>
        <dbReference type="ARBA" id="ARBA00007357"/>
    </source>
</evidence>
<keyword evidence="19" id="KW-0325">Glycoprotein</keyword>
<feature type="domain" description="Peptidase M13 N-terminal" evidence="22">
    <location>
        <begin position="23"/>
        <end position="389"/>
    </location>
</feature>
<proteinExistence type="inferred from homology"/>
<dbReference type="GO" id="GO:0046872">
    <property type="term" value="F:metal ion binding"/>
    <property type="evidence" value="ECO:0007669"/>
    <property type="project" value="UniProtKB-KW"/>
</dbReference>
<dbReference type="Pfam" id="PF01431">
    <property type="entry name" value="Peptidase_M13"/>
    <property type="match status" value="1"/>
</dbReference>
<dbReference type="GeneTree" id="ENSGT00940000156921"/>
<keyword evidence="17" id="KW-0472">Membrane</keyword>
<dbReference type="Gene3D" id="3.40.390.10">
    <property type="entry name" value="Collagenase (Catalytic Domain)"/>
    <property type="match status" value="1"/>
</dbReference>
<evidence type="ECO:0000259" key="21">
    <source>
        <dbReference type="Pfam" id="PF01431"/>
    </source>
</evidence>
<evidence type="ECO:0000256" key="16">
    <source>
        <dbReference type="ARBA" id="ARBA00023049"/>
    </source>
</evidence>
<keyword evidence="10" id="KW-0812">Transmembrane</keyword>
<evidence type="ECO:0000313" key="24">
    <source>
        <dbReference type="Proteomes" id="UP000694388"/>
    </source>
</evidence>
<evidence type="ECO:0000256" key="3">
    <source>
        <dbReference type="ARBA" id="ARBA00002145"/>
    </source>
</evidence>
<evidence type="ECO:0000259" key="22">
    <source>
        <dbReference type="Pfam" id="PF05649"/>
    </source>
</evidence>
<evidence type="ECO:0000256" key="11">
    <source>
        <dbReference type="ARBA" id="ARBA00022723"/>
    </source>
</evidence>
<evidence type="ECO:0000256" key="4">
    <source>
        <dbReference type="ARBA" id="ARBA00004401"/>
    </source>
</evidence>
<evidence type="ECO:0000256" key="2">
    <source>
        <dbReference type="ARBA" id="ARBA00001947"/>
    </source>
</evidence>
<evidence type="ECO:0000256" key="20">
    <source>
        <dbReference type="ARBA" id="ARBA00047067"/>
    </source>
</evidence>
<evidence type="ECO:0000256" key="12">
    <source>
        <dbReference type="ARBA" id="ARBA00022801"/>
    </source>
</evidence>
<feature type="domain" description="Peptidase M13 C-terminal" evidence="21">
    <location>
        <begin position="448"/>
        <end position="651"/>
    </location>
</feature>
<keyword evidence="13" id="KW-0862">Zinc</keyword>
<sequence length="652" mass="73522">MALPVVVGCRGTLCPRRTLAGTNFNVVWQKNQARLKHILERSANVLRLHRNGRISDAKEKAIRYYQACMNESVIEDLGKAPLQHLIHKLGGWSFAGGGNRTVQEMLEVVMGLYKATPFFSVYVGSDPKHSNNNVVQVDQSGLGLPSRNYYLNKTSNDKVLSAYLTYMVNVAVLLGAPKREALHTMSAVIAFESQLAAIMVPESARRDDSLLYHHLDLPALQTLCPAVDWRRLLQNVLHPVPLQRDESLVVFAVPYLKNISRLIVSTDKGVLHTYILWQLVMKLTPMMDRRFRAAHEAFLETLLGAKKVSCTPRWQFCIDDTDAVLGFALGAMFVNATFKPSSKCLAEDIIVAIRKSFIENLASLSWLDEATKDKARKKAISLYDMIGYPNFILNKTKLNEVYDELEVSSDRYFENALNFLNFSSRTMARQLRKPKDSKMWNMTPTTVNAYYSSTSNNIVFPAGILQPPFFSSGFPQSLNFGGIGMIMGHELTHAFDDKGRQYNAEGNLEPWWSNSSVQAFWKRTACVQRQYGTFAVNGEQLDGRQTLGENIADNNGLNSAFRAYEEWLKKNGEEQTLPGLDFTNRQLFFLSFAQIWCAVRTPESEHEGLLADVHSPPRFRVHGSISNSPYFARHFGCPSGSPMNPTEKCMVW</sequence>
<evidence type="ECO:0000256" key="14">
    <source>
        <dbReference type="ARBA" id="ARBA00022968"/>
    </source>
</evidence>
<evidence type="ECO:0000256" key="13">
    <source>
        <dbReference type="ARBA" id="ARBA00022833"/>
    </source>
</evidence>
<comment type="subcellular location">
    <subcellularLocation>
        <location evidence="4">Cell membrane</location>
        <topology evidence="4">Single-pass type II membrane protein</topology>
    </subcellularLocation>
</comment>
<name>A0A8C4QQZ4_EPTBU</name>
<evidence type="ECO:0000256" key="1">
    <source>
        <dbReference type="ARBA" id="ARBA00001742"/>
    </source>
</evidence>
<dbReference type="Proteomes" id="UP000694388">
    <property type="component" value="Unplaced"/>
</dbReference>
<dbReference type="InterPro" id="IPR000718">
    <property type="entry name" value="Peptidase_M13"/>
</dbReference>
<keyword evidence="14" id="KW-0735">Signal-anchor</keyword>
<dbReference type="PRINTS" id="PR00786">
    <property type="entry name" value="NEPRILYSIN"/>
</dbReference>
<dbReference type="InterPro" id="IPR008753">
    <property type="entry name" value="Peptidase_M13_N"/>
</dbReference>
<dbReference type="Ensembl" id="ENSEBUT00000019757.1">
    <property type="protein sequence ID" value="ENSEBUP00000019180.1"/>
    <property type="gene ID" value="ENSEBUG00000011921.1"/>
</dbReference>
<dbReference type="InterPro" id="IPR042089">
    <property type="entry name" value="Peptidase_M13_dom_2"/>
</dbReference>
<comment type="similarity">
    <text evidence="5">Belongs to the peptidase M13 family.</text>
</comment>
<keyword evidence="24" id="KW-1185">Reference proteome</keyword>
<dbReference type="GO" id="GO:0005886">
    <property type="term" value="C:plasma membrane"/>
    <property type="evidence" value="ECO:0007669"/>
    <property type="project" value="UniProtKB-SubCell"/>
</dbReference>
<dbReference type="InterPro" id="IPR018497">
    <property type="entry name" value="Peptidase_M13_C"/>
</dbReference>
<dbReference type="PANTHER" id="PTHR11733">
    <property type="entry name" value="ZINC METALLOPROTEASE FAMILY M13 NEPRILYSIN-RELATED"/>
    <property type="match status" value="1"/>
</dbReference>
<keyword evidence="16" id="KW-0482">Metalloprotease</keyword>
<dbReference type="Ensembl" id="ENSEBUT00000019728.1">
    <property type="protein sequence ID" value="ENSEBUP00000019152.1"/>
    <property type="gene ID" value="ENSEBUG00000011921.1"/>
</dbReference>
<keyword evidence="12" id="KW-0378">Hydrolase</keyword>